<dbReference type="InterPro" id="IPR032675">
    <property type="entry name" value="LRR_dom_sf"/>
</dbReference>
<sequence length="381" mass="43645">MVKLTESAVYIRTKCSIENVKKLNLWGCGIDDISICEKMQMLEILSLSVNDVKTLRPLKNCKNLKEIYLRKNQIESFDELEYLRDLKNLKVLWIDENPCVKGIGNGENDVENEEKKQAEYRRKVAKMLPQLEKLDDKPITSSDLAENPLENLIDDTVPECDMHTSMYSTRSTKASQSEDLMTRSLYVPSTSIPTRILPSQFLHFGDTSDEEKPKSINRSISVEVAGIPMTEETHTVYLNNPSSNTPILQMSQSMYSRPFFEEGEPQSSEADDEWNDFSFEEDRQFPPPPSRMHQSMYCENQGVDHFGPLIGQKGRPGYGRSISMPRRRTQQSQSRGSSMSPAREHRLSKIMSAVSVLLDELDADSLRHVVDEAQRRIKKQR</sequence>
<keyword evidence="2" id="KW-0677">Repeat</keyword>
<organism evidence="5 6">
    <name type="scientific">Caenorhabditis angaria</name>
    <dbReference type="NCBI Taxonomy" id="860376"/>
    <lineage>
        <taxon>Eukaryota</taxon>
        <taxon>Metazoa</taxon>
        <taxon>Ecdysozoa</taxon>
        <taxon>Nematoda</taxon>
        <taxon>Chromadorea</taxon>
        <taxon>Rhabditida</taxon>
        <taxon>Rhabditina</taxon>
        <taxon>Rhabditomorpha</taxon>
        <taxon>Rhabditoidea</taxon>
        <taxon>Rhabditidae</taxon>
        <taxon>Peloderinae</taxon>
        <taxon>Caenorhabditis</taxon>
    </lineage>
</organism>
<gene>
    <name evidence="5" type="ORF">CAMP_LOCUS7572</name>
</gene>
<dbReference type="AlphaFoldDB" id="A0A9P1IH39"/>
<evidence type="ECO:0000259" key="4">
    <source>
        <dbReference type="SMART" id="SM00446"/>
    </source>
</evidence>
<dbReference type="InterPro" id="IPR025875">
    <property type="entry name" value="Leu-rich_rpt_4"/>
</dbReference>
<dbReference type="GO" id="GO:0007010">
    <property type="term" value="P:cytoskeleton organization"/>
    <property type="evidence" value="ECO:0007669"/>
    <property type="project" value="TreeGrafter"/>
</dbReference>
<keyword evidence="1" id="KW-0433">Leucine-rich repeat</keyword>
<evidence type="ECO:0000256" key="3">
    <source>
        <dbReference type="SAM" id="MobiDB-lite"/>
    </source>
</evidence>
<accession>A0A9P1IH39</accession>
<dbReference type="Pfam" id="PF12799">
    <property type="entry name" value="LRR_4"/>
    <property type="match status" value="1"/>
</dbReference>
<dbReference type="GO" id="GO:0036064">
    <property type="term" value="C:ciliary basal body"/>
    <property type="evidence" value="ECO:0007669"/>
    <property type="project" value="UniProtKB-ARBA"/>
</dbReference>
<feature type="domain" description="U2A'/phosphoprotein 32 family A C-terminal" evidence="4">
    <location>
        <begin position="117"/>
        <end position="135"/>
    </location>
</feature>
<dbReference type="PANTHER" id="PTHR18849">
    <property type="entry name" value="LEUCINE RICH REPEAT PROTEIN"/>
    <property type="match status" value="1"/>
</dbReference>
<dbReference type="GO" id="GO:0097733">
    <property type="term" value="C:photoreceptor cell cilium"/>
    <property type="evidence" value="ECO:0007669"/>
    <property type="project" value="UniProtKB-ARBA"/>
</dbReference>
<reference evidence="5" key="1">
    <citation type="submission" date="2022-11" db="EMBL/GenBank/DDBJ databases">
        <authorList>
            <person name="Kikuchi T."/>
        </authorList>
    </citation>
    <scope>NUCLEOTIDE SEQUENCE</scope>
    <source>
        <strain evidence="5">PS1010</strain>
    </source>
</reference>
<comment type="caution">
    <text evidence="5">The sequence shown here is derived from an EMBL/GenBank/DDBJ whole genome shotgun (WGS) entry which is preliminary data.</text>
</comment>
<dbReference type="FunFam" id="3.80.10.10:FF:000094">
    <property type="entry name" value="protein C21orf2 isoform X1"/>
    <property type="match status" value="1"/>
</dbReference>
<protein>
    <recommendedName>
        <fullName evidence="4">U2A'/phosphoprotein 32 family A C-terminal domain-containing protein</fullName>
    </recommendedName>
</protein>
<feature type="region of interest" description="Disordered" evidence="3">
    <location>
        <begin position="303"/>
        <end position="346"/>
    </location>
</feature>
<proteinExistence type="predicted"/>
<dbReference type="InterPro" id="IPR001611">
    <property type="entry name" value="Leu-rich_rpt"/>
</dbReference>
<name>A0A9P1IH39_9PELO</name>
<dbReference type="PANTHER" id="PTHR18849:SF0">
    <property type="entry name" value="CILIA- AND FLAGELLA-ASSOCIATED PROTEIN 410-RELATED"/>
    <property type="match status" value="1"/>
</dbReference>
<dbReference type="Proteomes" id="UP001152747">
    <property type="component" value="Unassembled WGS sequence"/>
</dbReference>
<evidence type="ECO:0000313" key="5">
    <source>
        <dbReference type="EMBL" id="CAI5444935.1"/>
    </source>
</evidence>
<feature type="compositionally biased region" description="Low complexity" evidence="3">
    <location>
        <begin position="330"/>
        <end position="341"/>
    </location>
</feature>
<evidence type="ECO:0000256" key="2">
    <source>
        <dbReference type="ARBA" id="ARBA00022737"/>
    </source>
</evidence>
<dbReference type="PROSITE" id="PS51450">
    <property type="entry name" value="LRR"/>
    <property type="match status" value="1"/>
</dbReference>
<keyword evidence="6" id="KW-1185">Reference proteome</keyword>
<evidence type="ECO:0000256" key="1">
    <source>
        <dbReference type="ARBA" id="ARBA00022614"/>
    </source>
</evidence>
<dbReference type="OrthoDB" id="1517790at2759"/>
<evidence type="ECO:0000313" key="6">
    <source>
        <dbReference type="Proteomes" id="UP001152747"/>
    </source>
</evidence>
<dbReference type="SUPFAM" id="SSF52058">
    <property type="entry name" value="L domain-like"/>
    <property type="match status" value="1"/>
</dbReference>
<dbReference type="Gene3D" id="3.80.10.10">
    <property type="entry name" value="Ribonuclease Inhibitor"/>
    <property type="match status" value="1"/>
</dbReference>
<dbReference type="InterPro" id="IPR003603">
    <property type="entry name" value="U2A'_phosphoprotein32A_C"/>
</dbReference>
<dbReference type="EMBL" id="CANHGI010000003">
    <property type="protein sequence ID" value="CAI5444935.1"/>
    <property type="molecule type" value="Genomic_DNA"/>
</dbReference>
<dbReference type="SMART" id="SM00446">
    <property type="entry name" value="LRRcap"/>
    <property type="match status" value="1"/>
</dbReference>